<feature type="region of interest" description="Disordered" evidence="1">
    <location>
        <begin position="90"/>
        <end position="119"/>
    </location>
</feature>
<evidence type="ECO:0000313" key="4">
    <source>
        <dbReference type="Proteomes" id="UP001633002"/>
    </source>
</evidence>
<proteinExistence type="predicted"/>
<sequence>MVTNTFRHQGFVRFRARFKKAFGFYPEPKHIAFGRAHRIQRVFEFMENGRDIPEFEMRGPSNAEVGGMVQLMTKSLPLLVLLPLPVPGVGDDDDAVSDPSEVGNGARLEHEPIQEDGGDDEDDVVYILLIPIYFCMFFSYVH</sequence>
<feature type="transmembrane region" description="Helical" evidence="2">
    <location>
        <begin position="124"/>
        <end position="141"/>
    </location>
</feature>
<dbReference type="Proteomes" id="UP001633002">
    <property type="component" value="Unassembled WGS sequence"/>
</dbReference>
<accession>A0ABD3GWM8</accession>
<comment type="caution">
    <text evidence="3">The sequence shown here is derived from an EMBL/GenBank/DDBJ whole genome shotgun (WGS) entry which is preliminary data.</text>
</comment>
<dbReference type="EMBL" id="JBJQOH010000006">
    <property type="protein sequence ID" value="KAL3682550.1"/>
    <property type="molecule type" value="Genomic_DNA"/>
</dbReference>
<evidence type="ECO:0000256" key="2">
    <source>
        <dbReference type="SAM" id="Phobius"/>
    </source>
</evidence>
<gene>
    <name evidence="3" type="ORF">R1sor_000572</name>
</gene>
<name>A0ABD3GWM8_9MARC</name>
<dbReference type="AlphaFoldDB" id="A0ABD3GWM8"/>
<evidence type="ECO:0000313" key="3">
    <source>
        <dbReference type="EMBL" id="KAL3682550.1"/>
    </source>
</evidence>
<keyword evidence="2" id="KW-0472">Membrane</keyword>
<protein>
    <submittedName>
        <fullName evidence="3">Uncharacterized protein</fullName>
    </submittedName>
</protein>
<reference evidence="3 4" key="1">
    <citation type="submission" date="2024-09" db="EMBL/GenBank/DDBJ databases">
        <title>Chromosome-scale assembly of Riccia sorocarpa.</title>
        <authorList>
            <person name="Paukszto L."/>
        </authorList>
    </citation>
    <scope>NUCLEOTIDE SEQUENCE [LARGE SCALE GENOMIC DNA]</scope>
    <source>
        <strain evidence="3">LP-2024</strain>
        <tissue evidence="3">Aerial parts of the thallus</tissue>
    </source>
</reference>
<keyword evidence="4" id="KW-1185">Reference proteome</keyword>
<keyword evidence="2" id="KW-1133">Transmembrane helix</keyword>
<keyword evidence="2" id="KW-0812">Transmembrane</keyword>
<organism evidence="3 4">
    <name type="scientific">Riccia sorocarpa</name>
    <dbReference type="NCBI Taxonomy" id="122646"/>
    <lineage>
        <taxon>Eukaryota</taxon>
        <taxon>Viridiplantae</taxon>
        <taxon>Streptophyta</taxon>
        <taxon>Embryophyta</taxon>
        <taxon>Marchantiophyta</taxon>
        <taxon>Marchantiopsida</taxon>
        <taxon>Marchantiidae</taxon>
        <taxon>Marchantiales</taxon>
        <taxon>Ricciaceae</taxon>
        <taxon>Riccia</taxon>
    </lineage>
</organism>
<evidence type="ECO:0000256" key="1">
    <source>
        <dbReference type="SAM" id="MobiDB-lite"/>
    </source>
</evidence>